<accession>A0A9P9FC53</accession>
<gene>
    <name evidence="2" type="ORF">B0J13DRAFT_539372</name>
</gene>
<evidence type="ECO:0000313" key="2">
    <source>
        <dbReference type="EMBL" id="KAH7159662.1"/>
    </source>
</evidence>
<keyword evidence="3" id="KW-1185">Reference proteome</keyword>
<evidence type="ECO:0000256" key="1">
    <source>
        <dbReference type="SAM" id="SignalP"/>
    </source>
</evidence>
<sequence>MSCFATHWVLSCCQSSAAASPPLLSYTRPRARPQCQGWPPLDTSPLLLPVHYCRQYGDVFGSFFFASLEKKRRLCGAGWWQMRCCHSTWWRSVSAA</sequence>
<reference evidence="2" key="1">
    <citation type="journal article" date="2021" name="Nat. Commun.">
        <title>Genetic determinants of endophytism in the Arabidopsis root mycobiome.</title>
        <authorList>
            <person name="Mesny F."/>
            <person name="Miyauchi S."/>
            <person name="Thiergart T."/>
            <person name="Pickel B."/>
            <person name="Atanasova L."/>
            <person name="Karlsson M."/>
            <person name="Huettel B."/>
            <person name="Barry K.W."/>
            <person name="Haridas S."/>
            <person name="Chen C."/>
            <person name="Bauer D."/>
            <person name="Andreopoulos W."/>
            <person name="Pangilinan J."/>
            <person name="LaButti K."/>
            <person name="Riley R."/>
            <person name="Lipzen A."/>
            <person name="Clum A."/>
            <person name="Drula E."/>
            <person name="Henrissat B."/>
            <person name="Kohler A."/>
            <person name="Grigoriev I.V."/>
            <person name="Martin F.M."/>
            <person name="Hacquard S."/>
        </authorList>
    </citation>
    <scope>NUCLEOTIDE SEQUENCE</scope>
    <source>
        <strain evidence="2">MPI-CAGE-AT-0021</strain>
    </source>
</reference>
<organism evidence="2 3">
    <name type="scientific">Dactylonectria estremocensis</name>
    <dbReference type="NCBI Taxonomy" id="1079267"/>
    <lineage>
        <taxon>Eukaryota</taxon>
        <taxon>Fungi</taxon>
        <taxon>Dikarya</taxon>
        <taxon>Ascomycota</taxon>
        <taxon>Pezizomycotina</taxon>
        <taxon>Sordariomycetes</taxon>
        <taxon>Hypocreomycetidae</taxon>
        <taxon>Hypocreales</taxon>
        <taxon>Nectriaceae</taxon>
        <taxon>Dactylonectria</taxon>
    </lineage>
</organism>
<keyword evidence="1" id="KW-0732">Signal</keyword>
<feature type="signal peptide" evidence="1">
    <location>
        <begin position="1"/>
        <end position="19"/>
    </location>
</feature>
<protein>
    <recommendedName>
        <fullName evidence="4">Secreted protein</fullName>
    </recommendedName>
</protein>
<dbReference type="Proteomes" id="UP000717696">
    <property type="component" value="Unassembled WGS sequence"/>
</dbReference>
<evidence type="ECO:0000313" key="3">
    <source>
        <dbReference type="Proteomes" id="UP000717696"/>
    </source>
</evidence>
<name>A0A9P9FC53_9HYPO</name>
<dbReference type="EMBL" id="JAGMUU010000002">
    <property type="protein sequence ID" value="KAH7159662.1"/>
    <property type="molecule type" value="Genomic_DNA"/>
</dbReference>
<dbReference type="AlphaFoldDB" id="A0A9P9FC53"/>
<feature type="chain" id="PRO_5040192200" description="Secreted protein" evidence="1">
    <location>
        <begin position="20"/>
        <end position="96"/>
    </location>
</feature>
<comment type="caution">
    <text evidence="2">The sequence shown here is derived from an EMBL/GenBank/DDBJ whole genome shotgun (WGS) entry which is preliminary data.</text>
</comment>
<evidence type="ECO:0008006" key="4">
    <source>
        <dbReference type="Google" id="ProtNLM"/>
    </source>
</evidence>
<proteinExistence type="predicted"/>